<dbReference type="AlphaFoldDB" id="A0A1J4NYF2"/>
<dbReference type="RefSeq" id="WP_063777710.1">
    <property type="nucleotide sequence ID" value="NZ_LAVA02000027.1"/>
</dbReference>
<dbReference type="Pfam" id="PF07228">
    <property type="entry name" value="SpoIIE"/>
    <property type="match status" value="1"/>
</dbReference>
<dbReference type="Gene3D" id="3.60.40.10">
    <property type="entry name" value="PPM-type phosphatase domain"/>
    <property type="match status" value="1"/>
</dbReference>
<name>A0A1J4NYF2_9ACTN</name>
<evidence type="ECO:0000256" key="2">
    <source>
        <dbReference type="SAM" id="MobiDB-lite"/>
    </source>
</evidence>
<evidence type="ECO:0000313" key="6">
    <source>
        <dbReference type="Proteomes" id="UP000034196"/>
    </source>
</evidence>
<dbReference type="PANTHER" id="PTHR43156:SF2">
    <property type="entry name" value="STAGE II SPORULATION PROTEIN E"/>
    <property type="match status" value="1"/>
</dbReference>
<feature type="region of interest" description="Disordered" evidence="2">
    <location>
        <begin position="370"/>
        <end position="394"/>
    </location>
</feature>
<dbReference type="EMBL" id="LAVA02000027">
    <property type="protein sequence ID" value="OIJ67379.1"/>
    <property type="molecule type" value="Genomic_DNA"/>
</dbReference>
<dbReference type="InterPro" id="IPR001932">
    <property type="entry name" value="PPM-type_phosphatase-like_dom"/>
</dbReference>
<proteinExistence type="predicted"/>
<evidence type="ECO:0000256" key="1">
    <source>
        <dbReference type="ARBA" id="ARBA00022801"/>
    </source>
</evidence>
<feature type="transmembrane region" description="Helical" evidence="3">
    <location>
        <begin position="92"/>
        <end position="109"/>
    </location>
</feature>
<sequence length="394" mass="42066">MRWQPHGGAGRPRPADWGLVAIPLVLIAAITVLDILAPENVHLGPLLVVAPALTASFGSARLTALIGGLAVVALLSIAVIRNSVFTSNHESQLLALLVISAFTVLFCRFRERQHAELTQVRSVAEAAQQVVLQPLPERIGTLHIASAYRAAADQARIGGDLYAAVRTATGTRLLIGDVRGKGLLAVEDAALLLGAFRSAAHRELPLPALRAELDATVCWSLNQPARNTAESDESFITAVLVDLPDHRPEMSVLNCGHPAPLRLHGDEVAALAPRQYTTPIGMGLPPAGDDVVDVFPFHPGDTLVLYTDGVSETRDKAGRFYPLAERLGSWAGSASPDELIEQIRKDLVAYCHGALEDDVAMIAVRRETVAGARQRPADAHPERGLSVTRRPVGP</sequence>
<evidence type="ECO:0000259" key="4">
    <source>
        <dbReference type="SMART" id="SM00331"/>
    </source>
</evidence>
<feature type="transmembrane region" description="Helical" evidence="3">
    <location>
        <begin position="17"/>
        <end position="37"/>
    </location>
</feature>
<evidence type="ECO:0000256" key="3">
    <source>
        <dbReference type="SAM" id="Phobius"/>
    </source>
</evidence>
<dbReference type="InterPro" id="IPR036457">
    <property type="entry name" value="PPM-type-like_dom_sf"/>
</dbReference>
<dbReference type="GO" id="GO:0016791">
    <property type="term" value="F:phosphatase activity"/>
    <property type="evidence" value="ECO:0007669"/>
    <property type="project" value="TreeGrafter"/>
</dbReference>
<dbReference type="Proteomes" id="UP000034196">
    <property type="component" value="Unassembled WGS sequence"/>
</dbReference>
<dbReference type="SMART" id="SM00331">
    <property type="entry name" value="PP2C_SIG"/>
    <property type="match status" value="1"/>
</dbReference>
<keyword evidence="1" id="KW-0378">Hydrolase</keyword>
<feature type="domain" description="PPM-type phosphatase" evidence="4">
    <location>
        <begin position="142"/>
        <end position="366"/>
    </location>
</feature>
<keyword evidence="6" id="KW-1185">Reference proteome</keyword>
<accession>A0A1J4NYF2</accession>
<dbReference type="InterPro" id="IPR052016">
    <property type="entry name" value="Bact_Sigma-Reg"/>
</dbReference>
<feature type="transmembrane region" description="Helical" evidence="3">
    <location>
        <begin position="58"/>
        <end position="80"/>
    </location>
</feature>
<gene>
    <name evidence="5" type="ORF">WN71_013505</name>
</gene>
<dbReference type="OrthoDB" id="311904at2"/>
<comment type="caution">
    <text evidence="5">The sequence shown here is derived from an EMBL/GenBank/DDBJ whole genome shotgun (WGS) entry which is preliminary data.</text>
</comment>
<dbReference type="STRING" id="1428628.WN71_013505"/>
<keyword evidence="3" id="KW-0812">Transmembrane</keyword>
<dbReference type="SUPFAM" id="SSF81606">
    <property type="entry name" value="PP2C-like"/>
    <property type="match status" value="1"/>
</dbReference>
<keyword evidence="3" id="KW-0472">Membrane</keyword>
<organism evidence="5 6">
    <name type="scientific">Streptomyces mangrovisoli</name>
    <dbReference type="NCBI Taxonomy" id="1428628"/>
    <lineage>
        <taxon>Bacteria</taxon>
        <taxon>Bacillati</taxon>
        <taxon>Actinomycetota</taxon>
        <taxon>Actinomycetes</taxon>
        <taxon>Kitasatosporales</taxon>
        <taxon>Streptomycetaceae</taxon>
        <taxon>Streptomyces</taxon>
    </lineage>
</organism>
<dbReference type="PANTHER" id="PTHR43156">
    <property type="entry name" value="STAGE II SPORULATION PROTEIN E-RELATED"/>
    <property type="match status" value="1"/>
</dbReference>
<keyword evidence="3" id="KW-1133">Transmembrane helix</keyword>
<protein>
    <submittedName>
        <fullName evidence="5">Protein phosphatase</fullName>
    </submittedName>
</protein>
<dbReference type="FunFam" id="3.60.40.10:FF:000058">
    <property type="entry name" value="Stage II sporulation protein E"/>
    <property type="match status" value="1"/>
</dbReference>
<evidence type="ECO:0000313" key="5">
    <source>
        <dbReference type="EMBL" id="OIJ67379.1"/>
    </source>
</evidence>
<reference evidence="5" key="1">
    <citation type="submission" date="2016-10" db="EMBL/GenBank/DDBJ databases">
        <title>Genome sequence of Streptomyces mangrovisoli MUSC 149.</title>
        <authorList>
            <person name="Lee L.-H."/>
            <person name="Ser H.-L."/>
        </authorList>
    </citation>
    <scope>NUCLEOTIDE SEQUENCE [LARGE SCALE GENOMIC DNA]</scope>
    <source>
        <strain evidence="5">MUSC 149</strain>
    </source>
</reference>